<name>A0ABQ6E0D9_9GAMM</name>
<comment type="caution">
    <text evidence="2">The sequence shown here is derived from an EMBL/GenBank/DDBJ whole genome shotgun (WGS) entry which is preliminary data.</text>
</comment>
<sequence>MSIHPLFPLSINNSEAKIILTPCPGTKEADLSSSLNELKAAGAEAVLTFMTQSELDKNELSNIGESVKAKGMSWFHLPIIDDEAPDDPFLSAWKTAGPAVHRLIEQGKNIAVHCKGGSGRTGLVSAQILLERGENIEPLMKRIKVLRPNAFIHACHRDYLADLNQQLHNK</sequence>
<keyword evidence="3" id="KW-1185">Reference proteome</keyword>
<feature type="domain" description="Tyrosine specific protein phosphatases" evidence="1">
    <location>
        <begin position="87"/>
        <end position="151"/>
    </location>
</feature>
<dbReference type="InterPro" id="IPR016130">
    <property type="entry name" value="Tyr_Pase_AS"/>
</dbReference>
<dbReference type="Proteomes" id="UP001157353">
    <property type="component" value="Unassembled WGS sequence"/>
</dbReference>
<accession>A0ABQ6E0D9</accession>
<proteinExistence type="predicted"/>
<dbReference type="PROSITE" id="PS00383">
    <property type="entry name" value="TYR_PHOSPHATASE_1"/>
    <property type="match status" value="1"/>
</dbReference>
<evidence type="ECO:0000259" key="1">
    <source>
        <dbReference type="PROSITE" id="PS50056"/>
    </source>
</evidence>
<dbReference type="Gene3D" id="3.90.190.10">
    <property type="entry name" value="Protein tyrosine phosphatase superfamily"/>
    <property type="match status" value="1"/>
</dbReference>
<dbReference type="EMBL" id="BSPQ01000005">
    <property type="protein sequence ID" value="GLS90598.1"/>
    <property type="molecule type" value="Genomic_DNA"/>
</dbReference>
<gene>
    <name evidence="2" type="ORF">GCM10007916_16650</name>
</gene>
<dbReference type="SUPFAM" id="SSF52799">
    <property type="entry name" value="(Phosphotyrosine protein) phosphatases II"/>
    <property type="match status" value="1"/>
</dbReference>
<evidence type="ECO:0000313" key="2">
    <source>
        <dbReference type="EMBL" id="GLS90598.1"/>
    </source>
</evidence>
<dbReference type="RefSeq" id="WP_284203720.1">
    <property type="nucleotide sequence ID" value="NZ_BSPQ01000005.1"/>
</dbReference>
<dbReference type="CDD" id="cd14505">
    <property type="entry name" value="CDKN3-like"/>
    <property type="match status" value="1"/>
</dbReference>
<dbReference type="PROSITE" id="PS50056">
    <property type="entry name" value="TYR_PHOSPHATASE_2"/>
    <property type="match status" value="1"/>
</dbReference>
<dbReference type="InterPro" id="IPR000387">
    <property type="entry name" value="Tyr_Pase_dom"/>
</dbReference>
<dbReference type="InterPro" id="IPR029021">
    <property type="entry name" value="Prot-tyrosine_phosphatase-like"/>
</dbReference>
<reference evidence="3" key="1">
    <citation type="journal article" date="2019" name="Int. J. Syst. Evol. Microbiol.">
        <title>The Global Catalogue of Microorganisms (GCM) 10K type strain sequencing project: providing services to taxonomists for standard genome sequencing and annotation.</title>
        <authorList>
            <consortium name="The Broad Institute Genomics Platform"/>
            <consortium name="The Broad Institute Genome Sequencing Center for Infectious Disease"/>
            <person name="Wu L."/>
            <person name="Ma J."/>
        </authorList>
    </citation>
    <scope>NUCLEOTIDE SEQUENCE [LARGE SCALE GENOMIC DNA]</scope>
    <source>
        <strain evidence="3">NBRC 103166</strain>
    </source>
</reference>
<organism evidence="2 3">
    <name type="scientific">Psychromonas marina</name>
    <dbReference type="NCBI Taxonomy" id="88364"/>
    <lineage>
        <taxon>Bacteria</taxon>
        <taxon>Pseudomonadati</taxon>
        <taxon>Pseudomonadota</taxon>
        <taxon>Gammaproteobacteria</taxon>
        <taxon>Alteromonadales</taxon>
        <taxon>Psychromonadaceae</taxon>
        <taxon>Psychromonas</taxon>
    </lineage>
</organism>
<protein>
    <submittedName>
        <fullName evidence="2">Protein-tyrosine-phosphatase</fullName>
    </submittedName>
</protein>
<evidence type="ECO:0000313" key="3">
    <source>
        <dbReference type="Proteomes" id="UP001157353"/>
    </source>
</evidence>
<dbReference type="Pfam" id="PF22785">
    <property type="entry name" value="Tc-R-P"/>
    <property type="match status" value="1"/>
</dbReference>